<protein>
    <submittedName>
        <fullName evidence="4">SPOR domain-containing protein</fullName>
    </submittedName>
</protein>
<evidence type="ECO:0000256" key="1">
    <source>
        <dbReference type="SAM" id="MobiDB-lite"/>
    </source>
</evidence>
<dbReference type="Gene3D" id="3.30.70.1070">
    <property type="entry name" value="Sporulation related repeat"/>
    <property type="match status" value="1"/>
</dbReference>
<dbReference type="SUPFAM" id="SSF110997">
    <property type="entry name" value="Sporulation related repeat"/>
    <property type="match status" value="1"/>
</dbReference>
<feature type="compositionally biased region" description="Low complexity" evidence="1">
    <location>
        <begin position="107"/>
        <end position="116"/>
    </location>
</feature>
<dbReference type="Pfam" id="PF05036">
    <property type="entry name" value="SPOR"/>
    <property type="match status" value="1"/>
</dbReference>
<keyword evidence="2" id="KW-0812">Transmembrane</keyword>
<sequence length="252" mass="25314">MDSALKQRLIGAAVLVALAVIFVPMLLEGPAPEDEASDLPLTLPDAPARGYETRELPLAPITPANTAATADADGGQTAPTDDFRLATVEAGGTPAPRVDELPLADAEALPPASSRAPADETPPPAAPAPAPSAPATQRPAASAPAPAADGQGRFAVNAGVYSNAANAQSLVAAFRQAGLPAYAENTTWQGRPAQRVRVGPYAMRAEAESARLRVREVRSDVPTGVVALDASPAPASAAAQPAARAPAPAAPA</sequence>
<organism evidence="4 5">
    <name type="scientific">Coralloluteibacterium thermophilum</name>
    <dbReference type="NCBI Taxonomy" id="2707049"/>
    <lineage>
        <taxon>Bacteria</taxon>
        <taxon>Pseudomonadati</taxon>
        <taxon>Pseudomonadota</taxon>
        <taxon>Gammaproteobacteria</taxon>
        <taxon>Lysobacterales</taxon>
        <taxon>Lysobacteraceae</taxon>
        <taxon>Coralloluteibacterium</taxon>
    </lineage>
</organism>
<accession>A0ABV9NRP9</accession>
<keyword evidence="5" id="KW-1185">Reference proteome</keyword>
<evidence type="ECO:0000313" key="5">
    <source>
        <dbReference type="Proteomes" id="UP001595892"/>
    </source>
</evidence>
<reference evidence="5" key="1">
    <citation type="journal article" date="2019" name="Int. J. Syst. Evol. Microbiol.">
        <title>The Global Catalogue of Microorganisms (GCM) 10K type strain sequencing project: providing services to taxonomists for standard genome sequencing and annotation.</title>
        <authorList>
            <consortium name="The Broad Institute Genomics Platform"/>
            <consortium name="The Broad Institute Genome Sequencing Center for Infectious Disease"/>
            <person name="Wu L."/>
            <person name="Ma J."/>
        </authorList>
    </citation>
    <scope>NUCLEOTIDE SEQUENCE [LARGE SCALE GENOMIC DNA]</scope>
    <source>
        <strain evidence="5">CGMCC 1.13574</strain>
    </source>
</reference>
<proteinExistence type="predicted"/>
<feature type="compositionally biased region" description="Low complexity" evidence="1">
    <location>
        <begin position="133"/>
        <end position="149"/>
    </location>
</feature>
<evidence type="ECO:0000256" key="2">
    <source>
        <dbReference type="SAM" id="Phobius"/>
    </source>
</evidence>
<feature type="compositionally biased region" description="Pro residues" evidence="1">
    <location>
        <begin position="120"/>
        <end position="132"/>
    </location>
</feature>
<dbReference type="PANTHER" id="PTHR38687:SF1">
    <property type="entry name" value="CELL DIVISION PROTEIN DEDD"/>
    <property type="match status" value="1"/>
</dbReference>
<dbReference type="PROSITE" id="PS51724">
    <property type="entry name" value="SPOR"/>
    <property type="match status" value="1"/>
</dbReference>
<dbReference type="InterPro" id="IPR036680">
    <property type="entry name" value="SPOR-like_sf"/>
</dbReference>
<dbReference type="InterPro" id="IPR007730">
    <property type="entry name" value="SPOR-like_dom"/>
</dbReference>
<keyword evidence="2" id="KW-0472">Membrane</keyword>
<dbReference type="Proteomes" id="UP001595892">
    <property type="component" value="Unassembled WGS sequence"/>
</dbReference>
<dbReference type="RefSeq" id="WP_377006035.1">
    <property type="nucleotide sequence ID" value="NZ_JBHSGG010000051.1"/>
</dbReference>
<comment type="caution">
    <text evidence="4">The sequence shown here is derived from an EMBL/GenBank/DDBJ whole genome shotgun (WGS) entry which is preliminary data.</text>
</comment>
<dbReference type="InterPro" id="IPR052521">
    <property type="entry name" value="Cell_div_SPOR-domain"/>
</dbReference>
<gene>
    <name evidence="4" type="ORF">ACFO3Q_16725</name>
</gene>
<dbReference type="EMBL" id="JBHSGG010000051">
    <property type="protein sequence ID" value="MFC4729815.1"/>
    <property type="molecule type" value="Genomic_DNA"/>
</dbReference>
<evidence type="ECO:0000313" key="4">
    <source>
        <dbReference type="EMBL" id="MFC4729815.1"/>
    </source>
</evidence>
<evidence type="ECO:0000259" key="3">
    <source>
        <dbReference type="PROSITE" id="PS51724"/>
    </source>
</evidence>
<feature type="domain" description="SPOR" evidence="3">
    <location>
        <begin position="148"/>
        <end position="229"/>
    </location>
</feature>
<feature type="transmembrane region" description="Helical" evidence="2">
    <location>
        <begin position="9"/>
        <end position="27"/>
    </location>
</feature>
<feature type="region of interest" description="Disordered" evidence="1">
    <location>
        <begin position="107"/>
        <end position="149"/>
    </location>
</feature>
<feature type="non-terminal residue" evidence="4">
    <location>
        <position position="252"/>
    </location>
</feature>
<feature type="region of interest" description="Disordered" evidence="1">
    <location>
        <begin position="55"/>
        <end position="80"/>
    </location>
</feature>
<feature type="region of interest" description="Disordered" evidence="1">
    <location>
        <begin position="232"/>
        <end position="252"/>
    </location>
</feature>
<keyword evidence="2" id="KW-1133">Transmembrane helix</keyword>
<feature type="compositionally biased region" description="Low complexity" evidence="1">
    <location>
        <begin position="57"/>
        <end position="80"/>
    </location>
</feature>
<name>A0ABV9NRP9_9GAMM</name>
<dbReference type="PANTHER" id="PTHR38687">
    <property type="entry name" value="CELL DIVISION PROTEIN DEDD-RELATED"/>
    <property type="match status" value="1"/>
</dbReference>